<evidence type="ECO:0000313" key="2">
    <source>
        <dbReference type="Proteomes" id="UP000193467"/>
    </source>
</evidence>
<dbReference type="Gene3D" id="3.80.10.10">
    <property type="entry name" value="Ribonuclease Inhibitor"/>
    <property type="match status" value="1"/>
</dbReference>
<dbReference type="InParanoid" id="A0A1Y2ENX5"/>
<dbReference type="Proteomes" id="UP000193467">
    <property type="component" value="Unassembled WGS sequence"/>
</dbReference>
<sequence length="221" mass="24903">MEEPDGSYLEPVDVAAILHALPQLVEVELRGVNSKDGAALAIRALRHLPKLQKLKMADGDALVHRSLGQPWSSSLTSLNLDRSELIHLPVLQALLEQHSSTLHLLSLPLLPHYPDFPHFSLPHLEELRLWTTETSAPLLRSFSDSPLRRLRVKMYVEGDPIKMEVEAVLKTVQHHGGTLKRVRVTARAFNAAEQDEQEVLDRLEALCLKQGIKYQYELESP</sequence>
<comment type="caution">
    <text evidence="1">The sequence shown here is derived from an EMBL/GenBank/DDBJ whole genome shotgun (WGS) entry which is preliminary data.</text>
</comment>
<evidence type="ECO:0000313" key="1">
    <source>
        <dbReference type="EMBL" id="ORY72906.1"/>
    </source>
</evidence>
<proteinExistence type="predicted"/>
<name>A0A1Y2ENX5_9BASI</name>
<dbReference type="SUPFAM" id="SSF52047">
    <property type="entry name" value="RNI-like"/>
    <property type="match status" value="1"/>
</dbReference>
<accession>A0A1Y2ENX5</accession>
<dbReference type="EMBL" id="MCGR01000049">
    <property type="protein sequence ID" value="ORY72906.1"/>
    <property type="molecule type" value="Genomic_DNA"/>
</dbReference>
<gene>
    <name evidence="1" type="ORF">BCR35DRAFT_307431</name>
</gene>
<reference evidence="1 2" key="1">
    <citation type="submission" date="2016-07" db="EMBL/GenBank/DDBJ databases">
        <title>Pervasive Adenine N6-methylation of Active Genes in Fungi.</title>
        <authorList>
            <consortium name="DOE Joint Genome Institute"/>
            <person name="Mondo S.J."/>
            <person name="Dannebaum R.O."/>
            <person name="Kuo R.C."/>
            <person name="Labutti K."/>
            <person name="Haridas S."/>
            <person name="Kuo A."/>
            <person name="Salamov A."/>
            <person name="Ahrendt S.R."/>
            <person name="Lipzen A."/>
            <person name="Sullivan W."/>
            <person name="Andreopoulos W.B."/>
            <person name="Clum A."/>
            <person name="Lindquist E."/>
            <person name="Daum C."/>
            <person name="Ramamoorthy G.K."/>
            <person name="Gryganskyi A."/>
            <person name="Culley D."/>
            <person name="Magnuson J.K."/>
            <person name="James T.Y."/>
            <person name="O'Malley M.A."/>
            <person name="Stajich J.E."/>
            <person name="Spatafora J.W."/>
            <person name="Visel A."/>
            <person name="Grigoriev I.V."/>
        </authorList>
    </citation>
    <scope>NUCLEOTIDE SEQUENCE [LARGE SCALE GENOMIC DNA]</scope>
    <source>
        <strain evidence="1 2">62-1032</strain>
    </source>
</reference>
<dbReference type="InterPro" id="IPR032675">
    <property type="entry name" value="LRR_dom_sf"/>
</dbReference>
<protein>
    <recommendedName>
        <fullName evidence="3">F-box domain-containing protein</fullName>
    </recommendedName>
</protein>
<dbReference type="AlphaFoldDB" id="A0A1Y2ENX5"/>
<keyword evidence="2" id="KW-1185">Reference proteome</keyword>
<organism evidence="1 2">
    <name type="scientific">Leucosporidium creatinivorum</name>
    <dbReference type="NCBI Taxonomy" id="106004"/>
    <lineage>
        <taxon>Eukaryota</taxon>
        <taxon>Fungi</taxon>
        <taxon>Dikarya</taxon>
        <taxon>Basidiomycota</taxon>
        <taxon>Pucciniomycotina</taxon>
        <taxon>Microbotryomycetes</taxon>
        <taxon>Leucosporidiales</taxon>
        <taxon>Leucosporidium</taxon>
    </lineage>
</organism>
<evidence type="ECO:0008006" key="3">
    <source>
        <dbReference type="Google" id="ProtNLM"/>
    </source>
</evidence>